<gene>
    <name evidence="2" type="ORF">EVAR_42574_1</name>
</gene>
<evidence type="ECO:0000313" key="2">
    <source>
        <dbReference type="EMBL" id="GBP53853.1"/>
    </source>
</evidence>
<keyword evidence="3" id="KW-1185">Reference proteome</keyword>
<sequence>MFLIFILPLIFSSVIAVQGRLSRTLPRTKTVYDTRSLAHYTVILLVDSDEAIDVGGAHRLPLERRSLGDIGRVGDGKHRAPLGSDGRLFRIGRVADAPGVRSSPEGAGLKIQRREVGTLDPSRRGDERSISTTESLHSVSEVLFRSRVIVAFNQRRRILVLYVEVPGDSQIFRWAEFIKRGLDAFVVVVVGFVVGIGVGHKMARAAGGERRPQHARIERRSAVYGTGTARLARAALATASGSVWK</sequence>
<evidence type="ECO:0000256" key="1">
    <source>
        <dbReference type="SAM" id="SignalP"/>
    </source>
</evidence>
<feature type="signal peptide" evidence="1">
    <location>
        <begin position="1"/>
        <end position="16"/>
    </location>
</feature>
<feature type="chain" id="PRO_5020037224" evidence="1">
    <location>
        <begin position="17"/>
        <end position="245"/>
    </location>
</feature>
<accession>A0A4C1WSA9</accession>
<reference evidence="2 3" key="1">
    <citation type="journal article" date="2019" name="Commun. Biol.">
        <title>The bagworm genome reveals a unique fibroin gene that provides high tensile strength.</title>
        <authorList>
            <person name="Kono N."/>
            <person name="Nakamura H."/>
            <person name="Ohtoshi R."/>
            <person name="Tomita M."/>
            <person name="Numata K."/>
            <person name="Arakawa K."/>
        </authorList>
    </citation>
    <scope>NUCLEOTIDE SEQUENCE [LARGE SCALE GENOMIC DNA]</scope>
</reference>
<protein>
    <submittedName>
        <fullName evidence="2">Uncharacterized protein</fullName>
    </submittedName>
</protein>
<proteinExistence type="predicted"/>
<dbReference type="AlphaFoldDB" id="A0A4C1WSA9"/>
<evidence type="ECO:0000313" key="3">
    <source>
        <dbReference type="Proteomes" id="UP000299102"/>
    </source>
</evidence>
<dbReference type="Proteomes" id="UP000299102">
    <property type="component" value="Unassembled WGS sequence"/>
</dbReference>
<keyword evidence="1" id="KW-0732">Signal</keyword>
<name>A0A4C1WSA9_EUMVA</name>
<organism evidence="2 3">
    <name type="scientific">Eumeta variegata</name>
    <name type="common">Bagworm moth</name>
    <name type="synonym">Eumeta japonica</name>
    <dbReference type="NCBI Taxonomy" id="151549"/>
    <lineage>
        <taxon>Eukaryota</taxon>
        <taxon>Metazoa</taxon>
        <taxon>Ecdysozoa</taxon>
        <taxon>Arthropoda</taxon>
        <taxon>Hexapoda</taxon>
        <taxon>Insecta</taxon>
        <taxon>Pterygota</taxon>
        <taxon>Neoptera</taxon>
        <taxon>Endopterygota</taxon>
        <taxon>Lepidoptera</taxon>
        <taxon>Glossata</taxon>
        <taxon>Ditrysia</taxon>
        <taxon>Tineoidea</taxon>
        <taxon>Psychidae</taxon>
        <taxon>Oiketicinae</taxon>
        <taxon>Eumeta</taxon>
    </lineage>
</organism>
<comment type="caution">
    <text evidence="2">The sequence shown here is derived from an EMBL/GenBank/DDBJ whole genome shotgun (WGS) entry which is preliminary data.</text>
</comment>
<dbReference type="EMBL" id="BGZK01000634">
    <property type="protein sequence ID" value="GBP53853.1"/>
    <property type="molecule type" value="Genomic_DNA"/>
</dbReference>